<proteinExistence type="predicted"/>
<dbReference type="KEGG" id="bpl:BURPS1106A_3688"/>
<evidence type="ECO:0000313" key="2">
    <source>
        <dbReference type="Proteomes" id="UP000006738"/>
    </source>
</evidence>
<reference evidence="1 2" key="1">
    <citation type="submission" date="2007-02" db="EMBL/GenBank/DDBJ databases">
        <authorList>
            <person name="DeShazer D."/>
            <person name="Woods D.E."/>
            <person name="Nierman W.C."/>
        </authorList>
    </citation>
    <scope>NUCLEOTIDE SEQUENCE [LARGE SCALE GENOMIC DNA]</scope>
    <source>
        <strain evidence="1 2">1106a</strain>
    </source>
</reference>
<organism evidence="1 2">
    <name type="scientific">Burkholderia pseudomallei (strain 1106a)</name>
    <dbReference type="NCBI Taxonomy" id="357348"/>
    <lineage>
        <taxon>Bacteria</taxon>
        <taxon>Pseudomonadati</taxon>
        <taxon>Pseudomonadota</taxon>
        <taxon>Betaproteobacteria</taxon>
        <taxon>Burkholderiales</taxon>
        <taxon>Burkholderiaceae</taxon>
        <taxon>Burkholderia</taxon>
        <taxon>pseudomallei group</taxon>
    </lineage>
</organism>
<name>A3NZZ8_BURP0</name>
<dbReference type="AlphaFoldDB" id="A3NZZ8"/>
<accession>A3NZZ8</accession>
<evidence type="ECO:0000313" key="1">
    <source>
        <dbReference type="EMBL" id="ABN91003.1"/>
    </source>
</evidence>
<dbReference type="EMBL" id="CP000572">
    <property type="protein sequence ID" value="ABN91003.1"/>
    <property type="molecule type" value="Genomic_DNA"/>
</dbReference>
<gene>
    <name evidence="1" type="ordered locus">BURPS1106A_3688</name>
</gene>
<protein>
    <submittedName>
        <fullName evidence="1">Uncharacterized protein</fullName>
    </submittedName>
</protein>
<sequence length="39" mass="4347">MGFAEQIQRGTYALHDCDTLIAEIRDADTGDEIVRVHVS</sequence>
<dbReference type="Proteomes" id="UP000006738">
    <property type="component" value="Chromosome I"/>
</dbReference>
<dbReference type="HOGENOM" id="CLU_3306115_0_0_4"/>